<gene>
    <name evidence="1" type="ORF">HDF15_000577</name>
</gene>
<reference evidence="1 2" key="1">
    <citation type="submission" date="2020-08" db="EMBL/GenBank/DDBJ databases">
        <title>Genomic Encyclopedia of Type Strains, Phase IV (KMG-V): Genome sequencing to study the core and pangenomes of soil and plant-associated prokaryotes.</title>
        <authorList>
            <person name="Whitman W."/>
        </authorList>
    </citation>
    <scope>NUCLEOTIDE SEQUENCE [LARGE SCALE GENOMIC DNA]</scope>
    <source>
        <strain evidence="1 2">X5P3</strain>
    </source>
</reference>
<evidence type="ECO:0000313" key="2">
    <source>
        <dbReference type="Proteomes" id="UP000584867"/>
    </source>
</evidence>
<comment type="caution">
    <text evidence="1">The sequence shown here is derived from an EMBL/GenBank/DDBJ whole genome shotgun (WGS) entry which is preliminary data.</text>
</comment>
<accession>A0A7W7ZLR4</accession>
<sequence>MGRLRLRTFIRFCVASRESRAFISPIHYFHPFPDELLSVVVLAKLTAGVFPASRGISLSKV</sequence>
<organism evidence="1 2">
    <name type="scientific">Granulicella mallensis</name>
    <dbReference type="NCBI Taxonomy" id="940614"/>
    <lineage>
        <taxon>Bacteria</taxon>
        <taxon>Pseudomonadati</taxon>
        <taxon>Acidobacteriota</taxon>
        <taxon>Terriglobia</taxon>
        <taxon>Terriglobales</taxon>
        <taxon>Acidobacteriaceae</taxon>
        <taxon>Granulicella</taxon>
    </lineage>
</organism>
<dbReference type="Proteomes" id="UP000584867">
    <property type="component" value="Unassembled WGS sequence"/>
</dbReference>
<evidence type="ECO:0000313" key="1">
    <source>
        <dbReference type="EMBL" id="MBB5062250.1"/>
    </source>
</evidence>
<dbReference type="AlphaFoldDB" id="A0A7W7ZLR4"/>
<protein>
    <submittedName>
        <fullName evidence="1">Putative membrane protein</fullName>
    </submittedName>
</protein>
<dbReference type="EMBL" id="JACHIO010000002">
    <property type="protein sequence ID" value="MBB5062250.1"/>
    <property type="molecule type" value="Genomic_DNA"/>
</dbReference>
<proteinExistence type="predicted"/>
<name>A0A7W7ZLR4_9BACT</name>